<reference evidence="2" key="1">
    <citation type="submission" date="2022-11" db="UniProtKB">
        <authorList>
            <consortium name="WormBaseParasite"/>
        </authorList>
    </citation>
    <scope>IDENTIFICATION</scope>
</reference>
<dbReference type="WBParaSite" id="PS1159_v2.g1917.t1">
    <property type="protein sequence ID" value="PS1159_v2.g1917.t1"/>
    <property type="gene ID" value="PS1159_v2.g1917"/>
</dbReference>
<evidence type="ECO:0000313" key="2">
    <source>
        <dbReference type="WBParaSite" id="PS1159_v2.g1917.t1"/>
    </source>
</evidence>
<evidence type="ECO:0000313" key="1">
    <source>
        <dbReference type="Proteomes" id="UP000887580"/>
    </source>
</evidence>
<proteinExistence type="predicted"/>
<dbReference type="Proteomes" id="UP000887580">
    <property type="component" value="Unplaced"/>
</dbReference>
<name>A0AC35FN06_9BILA</name>
<accession>A0AC35FN06</accession>
<protein>
    <submittedName>
        <fullName evidence="2">Uncharacterized protein</fullName>
    </submittedName>
</protein>
<organism evidence="1 2">
    <name type="scientific">Panagrolaimus sp. PS1159</name>
    <dbReference type="NCBI Taxonomy" id="55785"/>
    <lineage>
        <taxon>Eukaryota</taxon>
        <taxon>Metazoa</taxon>
        <taxon>Ecdysozoa</taxon>
        <taxon>Nematoda</taxon>
        <taxon>Chromadorea</taxon>
        <taxon>Rhabditida</taxon>
        <taxon>Tylenchina</taxon>
        <taxon>Panagrolaimomorpha</taxon>
        <taxon>Panagrolaimoidea</taxon>
        <taxon>Panagrolaimidae</taxon>
        <taxon>Panagrolaimus</taxon>
    </lineage>
</organism>
<sequence length="77" mass="8732">MSSHKTEVHHEKTKQEVPYEDKTALGKMKEGVKDAASAVKEAVTGEGIKETSYKNEKCHKDSDGNIIHEKEKHVRER</sequence>